<accession>A0AA39WTY5</accession>
<evidence type="ECO:0000256" key="5">
    <source>
        <dbReference type="ARBA" id="ARBA00023002"/>
    </source>
</evidence>
<evidence type="ECO:0000256" key="7">
    <source>
        <dbReference type="ARBA" id="ARBA00023136"/>
    </source>
</evidence>
<evidence type="ECO:0000256" key="3">
    <source>
        <dbReference type="ARBA" id="ARBA00022692"/>
    </source>
</evidence>
<dbReference type="Pfam" id="PF11807">
    <property type="entry name" value="UstYa"/>
    <property type="match status" value="1"/>
</dbReference>
<gene>
    <name evidence="11" type="ORF">B0T17DRAFT_617998</name>
</gene>
<keyword evidence="5" id="KW-0560">Oxidoreductase</keyword>
<dbReference type="GO" id="GO:0016491">
    <property type="term" value="F:oxidoreductase activity"/>
    <property type="evidence" value="ECO:0007669"/>
    <property type="project" value="UniProtKB-KW"/>
</dbReference>
<keyword evidence="7" id="KW-0472">Membrane</keyword>
<comment type="pathway">
    <text evidence="2">Mycotoxin biosynthesis.</text>
</comment>
<evidence type="ECO:0000313" key="12">
    <source>
        <dbReference type="Proteomes" id="UP001174934"/>
    </source>
</evidence>
<reference evidence="11" key="1">
    <citation type="submission" date="2023-06" db="EMBL/GenBank/DDBJ databases">
        <title>Genome-scale phylogeny and comparative genomics of the fungal order Sordariales.</title>
        <authorList>
            <consortium name="Lawrence Berkeley National Laboratory"/>
            <person name="Hensen N."/>
            <person name="Bonometti L."/>
            <person name="Westerberg I."/>
            <person name="Brannstrom I.O."/>
            <person name="Guillou S."/>
            <person name="Cros-Aarteil S."/>
            <person name="Calhoun S."/>
            <person name="Haridas S."/>
            <person name="Kuo A."/>
            <person name="Mondo S."/>
            <person name="Pangilinan J."/>
            <person name="Riley R."/>
            <person name="LaButti K."/>
            <person name="Andreopoulos B."/>
            <person name="Lipzen A."/>
            <person name="Chen C."/>
            <person name="Yanf M."/>
            <person name="Daum C."/>
            <person name="Ng V."/>
            <person name="Clum A."/>
            <person name="Steindorff A."/>
            <person name="Ohm R."/>
            <person name="Martin F."/>
            <person name="Silar P."/>
            <person name="Natvig D."/>
            <person name="Lalanne C."/>
            <person name="Gautier V."/>
            <person name="Ament-velasquez S.L."/>
            <person name="Kruys A."/>
            <person name="Hutchinson M.I."/>
            <person name="Powell A.J."/>
            <person name="Barry K."/>
            <person name="Miller A.N."/>
            <person name="Grigoriev I.V."/>
            <person name="Debuchy R."/>
            <person name="Gladieux P."/>
            <person name="Thoren M.H."/>
            <person name="Johannesson H."/>
        </authorList>
    </citation>
    <scope>NUCLEOTIDE SEQUENCE</scope>
    <source>
        <strain evidence="11">SMH3391-2</strain>
    </source>
</reference>
<dbReference type="EMBL" id="JAULSR010000004">
    <property type="protein sequence ID" value="KAK0621568.1"/>
    <property type="molecule type" value="Genomic_DNA"/>
</dbReference>
<proteinExistence type="inferred from homology"/>
<evidence type="ECO:0000256" key="6">
    <source>
        <dbReference type="ARBA" id="ARBA00023026"/>
    </source>
</evidence>
<evidence type="ECO:0008006" key="13">
    <source>
        <dbReference type="Google" id="ProtNLM"/>
    </source>
</evidence>
<evidence type="ECO:0000256" key="2">
    <source>
        <dbReference type="ARBA" id="ARBA00004685"/>
    </source>
</evidence>
<dbReference type="Proteomes" id="UP001174934">
    <property type="component" value="Unassembled WGS sequence"/>
</dbReference>
<keyword evidence="4" id="KW-1133">Transmembrane helix</keyword>
<evidence type="ECO:0000256" key="1">
    <source>
        <dbReference type="ARBA" id="ARBA00004167"/>
    </source>
</evidence>
<evidence type="ECO:0000313" key="11">
    <source>
        <dbReference type="EMBL" id="KAK0621568.1"/>
    </source>
</evidence>
<keyword evidence="10" id="KW-0732">Signal</keyword>
<keyword evidence="3" id="KW-0812">Transmembrane</keyword>
<name>A0AA39WTY5_9PEZI</name>
<dbReference type="GO" id="GO:0016020">
    <property type="term" value="C:membrane"/>
    <property type="evidence" value="ECO:0007669"/>
    <property type="project" value="UniProtKB-SubCell"/>
</dbReference>
<keyword evidence="12" id="KW-1185">Reference proteome</keyword>
<dbReference type="PANTHER" id="PTHR33365">
    <property type="entry name" value="YALI0B05434P"/>
    <property type="match status" value="1"/>
</dbReference>
<dbReference type="AlphaFoldDB" id="A0AA39WTY5"/>
<feature type="chain" id="PRO_5041298365" description="Oxidase ustYa" evidence="10">
    <location>
        <begin position="21"/>
        <end position="200"/>
    </location>
</feature>
<keyword evidence="6" id="KW-0843">Virulence</keyword>
<dbReference type="PANTHER" id="PTHR33365:SF11">
    <property type="entry name" value="TAT PATHWAY SIGNAL SEQUENCE"/>
    <property type="match status" value="1"/>
</dbReference>
<comment type="similarity">
    <text evidence="9">Belongs to the ustYa family.</text>
</comment>
<evidence type="ECO:0000256" key="10">
    <source>
        <dbReference type="SAM" id="SignalP"/>
    </source>
</evidence>
<keyword evidence="8" id="KW-0325">Glycoprotein</keyword>
<sequence>MACAVAASLALGYIFGHVNGVKDAIREPYGLPPPTGPIQTAWEHNFTFSQRPTPESEAAWASIIPIGRGFIHHPQLAPFISNIAVFHELHCLHAVVIAYWTALESPALNVTEVPDWETSTATRIAPFHVRHCFDYIRQALMCAADTNLEVVDEETHLTNGWGQPKQCRDYDGILEFAERYRDSNDTGIVTNGTELLSVPS</sequence>
<comment type="caution">
    <text evidence="11">The sequence shown here is derived from an EMBL/GenBank/DDBJ whole genome shotgun (WGS) entry which is preliminary data.</text>
</comment>
<comment type="subcellular location">
    <subcellularLocation>
        <location evidence="1">Membrane</location>
        <topology evidence="1">Single-pass membrane protein</topology>
    </subcellularLocation>
</comment>
<evidence type="ECO:0000256" key="4">
    <source>
        <dbReference type="ARBA" id="ARBA00022989"/>
    </source>
</evidence>
<feature type="signal peptide" evidence="10">
    <location>
        <begin position="1"/>
        <end position="20"/>
    </location>
</feature>
<organism evidence="11 12">
    <name type="scientific">Bombardia bombarda</name>
    <dbReference type="NCBI Taxonomy" id="252184"/>
    <lineage>
        <taxon>Eukaryota</taxon>
        <taxon>Fungi</taxon>
        <taxon>Dikarya</taxon>
        <taxon>Ascomycota</taxon>
        <taxon>Pezizomycotina</taxon>
        <taxon>Sordariomycetes</taxon>
        <taxon>Sordariomycetidae</taxon>
        <taxon>Sordariales</taxon>
        <taxon>Lasiosphaeriaceae</taxon>
        <taxon>Bombardia</taxon>
    </lineage>
</organism>
<evidence type="ECO:0000256" key="8">
    <source>
        <dbReference type="ARBA" id="ARBA00023180"/>
    </source>
</evidence>
<protein>
    <recommendedName>
        <fullName evidence="13">Oxidase ustYa</fullName>
    </recommendedName>
</protein>
<dbReference type="InterPro" id="IPR021765">
    <property type="entry name" value="UstYa-like"/>
</dbReference>
<dbReference type="GO" id="GO:0043386">
    <property type="term" value="P:mycotoxin biosynthetic process"/>
    <property type="evidence" value="ECO:0007669"/>
    <property type="project" value="InterPro"/>
</dbReference>
<evidence type="ECO:0000256" key="9">
    <source>
        <dbReference type="ARBA" id="ARBA00035112"/>
    </source>
</evidence>